<dbReference type="Proteomes" id="UP000092445">
    <property type="component" value="Unassembled WGS sequence"/>
</dbReference>
<feature type="compositionally biased region" description="Acidic residues" evidence="1">
    <location>
        <begin position="58"/>
        <end position="74"/>
    </location>
</feature>
<feature type="compositionally biased region" description="Acidic residues" evidence="1">
    <location>
        <begin position="26"/>
        <end position="36"/>
    </location>
</feature>
<evidence type="ECO:0000256" key="1">
    <source>
        <dbReference type="SAM" id="MobiDB-lite"/>
    </source>
</evidence>
<feature type="region of interest" description="Disordered" evidence="1">
    <location>
        <begin position="1"/>
        <end position="87"/>
    </location>
</feature>
<sequence length="150" mass="16650">MKENKDSRHQTKMQSCVTDIKHPEGEDGDGDGDDDNEQHNEATATGGHLLSKGNGKDENDDASDENNDDEDDVDDRNGNGDGNKIGAEDEHKFCFKNLYDFGRLLQSSEKSGKLDALPELSSPSIYRIAQHYWIVVGRNLTCDLLLLLLL</sequence>
<proteinExistence type="predicted"/>
<evidence type="ECO:0000313" key="2">
    <source>
        <dbReference type="EnsemblMetazoa" id="GPAI030018-PA"/>
    </source>
</evidence>
<accession>A0A1A9ZZR8</accession>
<name>A0A1A9ZZR8_GLOPL</name>
<dbReference type="AlphaFoldDB" id="A0A1A9ZZR8"/>
<reference evidence="3" key="1">
    <citation type="submission" date="2014-03" db="EMBL/GenBank/DDBJ databases">
        <authorList>
            <person name="Aksoy S."/>
            <person name="Warren W."/>
            <person name="Wilson R.K."/>
        </authorList>
    </citation>
    <scope>NUCLEOTIDE SEQUENCE [LARGE SCALE GENOMIC DNA]</scope>
    <source>
        <strain evidence="3">IAEA</strain>
    </source>
</reference>
<dbReference type="EnsemblMetazoa" id="GPAI030018-RA">
    <property type="protein sequence ID" value="GPAI030018-PA"/>
    <property type="gene ID" value="GPAI030018"/>
</dbReference>
<dbReference type="VEuPathDB" id="VectorBase:GPAI030018"/>
<protein>
    <submittedName>
        <fullName evidence="2">Uncharacterized protein</fullName>
    </submittedName>
</protein>
<keyword evidence="3" id="KW-1185">Reference proteome</keyword>
<evidence type="ECO:0000313" key="3">
    <source>
        <dbReference type="Proteomes" id="UP000092445"/>
    </source>
</evidence>
<organism evidence="2 3">
    <name type="scientific">Glossina pallidipes</name>
    <name type="common">Tsetse fly</name>
    <dbReference type="NCBI Taxonomy" id="7398"/>
    <lineage>
        <taxon>Eukaryota</taxon>
        <taxon>Metazoa</taxon>
        <taxon>Ecdysozoa</taxon>
        <taxon>Arthropoda</taxon>
        <taxon>Hexapoda</taxon>
        <taxon>Insecta</taxon>
        <taxon>Pterygota</taxon>
        <taxon>Neoptera</taxon>
        <taxon>Endopterygota</taxon>
        <taxon>Diptera</taxon>
        <taxon>Brachycera</taxon>
        <taxon>Muscomorpha</taxon>
        <taxon>Hippoboscoidea</taxon>
        <taxon>Glossinidae</taxon>
        <taxon>Glossina</taxon>
    </lineage>
</organism>
<reference evidence="2" key="2">
    <citation type="submission" date="2020-05" db="UniProtKB">
        <authorList>
            <consortium name="EnsemblMetazoa"/>
        </authorList>
    </citation>
    <scope>IDENTIFICATION</scope>
    <source>
        <strain evidence="2">IAEA</strain>
    </source>
</reference>